<gene>
    <name evidence="2" type="ORF">P3T76_006082</name>
</gene>
<sequence>MSLPLFDFSDFQAAGLALPAIRFDMNDIPTFTVEVMNRDSALFNCLERLTVPWYRPINPNWQTTPEYLDSLLRILASNGRLEYLRIQLTTPSRDLCEAVQELSSTTNQSLDQTRSTEQPQNEKRKSGSKQRRMTWENVDANVVSTIFQFAASPIMRKRWGFLKLWTRVLQHLPQNLLCQTQPGPFDPPQFYVSLDLSDCIETQMIQEGLKLLAAVSKVDYDAWKYLLLYCCGVDLDERNAEWVDCEVVVRFKLLLGFYDHPVSDLAQMCGVQQYDHPRREYLGASQDCSYVQQPRSKEVWFGNSSSNRKEYFQWTLYELLKIQDAKEMIQREWDEETLPPLEAESFRFCKNMDSKFAWEKWKSSKNWSSTICGDLHWWKWLAYGFLSKQARTNSSLEALTLKHIARMTTPAIDAFCAVLSSELPEELLFGCTSGADGVQDATLAANSPIRCNFNDQNEPVVTSDVLKVATPILFLRILSGNAESEWVIALIPGYGRCQVQRKNLVFSQPVGIRPGNNLKTLEMCFLSLGDNDFSGLPYFFAAIGTSLKTLIINTGSLDVDVPKVGAVVLTNQRNDAVTLNFSAYHAASSPLPAITVNFNDTPAFTRELMDNKISITMRWSANPEFRQELDAILEDVSSEANQSIKARPTEQDCIPECTVENRAAPNGQKEDKKDKKIVV</sequence>
<dbReference type="Proteomes" id="UP001259832">
    <property type="component" value="Unassembled WGS sequence"/>
</dbReference>
<evidence type="ECO:0000256" key="1">
    <source>
        <dbReference type="SAM" id="MobiDB-lite"/>
    </source>
</evidence>
<reference evidence="2" key="1">
    <citation type="submission" date="2023-08" db="EMBL/GenBank/DDBJ databases">
        <title>Reference Genome Resource for the Citrus Pathogen Phytophthora citrophthora.</title>
        <authorList>
            <person name="Moller H."/>
            <person name="Coetzee B."/>
            <person name="Rose L.J."/>
            <person name="Van Niekerk J.M."/>
        </authorList>
    </citation>
    <scope>NUCLEOTIDE SEQUENCE</scope>
    <source>
        <strain evidence="2">STE-U-9442</strain>
    </source>
</reference>
<feature type="compositionally biased region" description="Polar residues" evidence="1">
    <location>
        <begin position="106"/>
        <end position="119"/>
    </location>
</feature>
<protein>
    <submittedName>
        <fullName evidence="2">Uncharacterized protein</fullName>
    </submittedName>
</protein>
<feature type="compositionally biased region" description="Basic and acidic residues" evidence="1">
    <location>
        <begin position="668"/>
        <end position="679"/>
    </location>
</feature>
<feature type="region of interest" description="Disordered" evidence="1">
    <location>
        <begin position="656"/>
        <end position="679"/>
    </location>
</feature>
<evidence type="ECO:0000313" key="3">
    <source>
        <dbReference type="Proteomes" id="UP001259832"/>
    </source>
</evidence>
<evidence type="ECO:0000313" key="2">
    <source>
        <dbReference type="EMBL" id="KAK1942583.1"/>
    </source>
</evidence>
<name>A0AAD9GQV9_9STRA</name>
<organism evidence="2 3">
    <name type="scientific">Phytophthora citrophthora</name>
    <dbReference type="NCBI Taxonomy" id="4793"/>
    <lineage>
        <taxon>Eukaryota</taxon>
        <taxon>Sar</taxon>
        <taxon>Stramenopiles</taxon>
        <taxon>Oomycota</taxon>
        <taxon>Peronosporomycetes</taxon>
        <taxon>Peronosporales</taxon>
        <taxon>Peronosporaceae</taxon>
        <taxon>Phytophthora</taxon>
    </lineage>
</organism>
<proteinExistence type="predicted"/>
<comment type="caution">
    <text evidence="2">The sequence shown here is derived from an EMBL/GenBank/DDBJ whole genome shotgun (WGS) entry which is preliminary data.</text>
</comment>
<keyword evidence="3" id="KW-1185">Reference proteome</keyword>
<accession>A0AAD9GQV9</accession>
<dbReference type="AlphaFoldDB" id="A0AAD9GQV9"/>
<feature type="region of interest" description="Disordered" evidence="1">
    <location>
        <begin position="106"/>
        <end position="132"/>
    </location>
</feature>
<dbReference type="EMBL" id="JASMQC010000009">
    <property type="protein sequence ID" value="KAK1942583.1"/>
    <property type="molecule type" value="Genomic_DNA"/>
</dbReference>